<organism evidence="3 4">
    <name type="scientific">Callorhinchus milii</name>
    <name type="common">Ghost shark</name>
    <dbReference type="NCBI Taxonomy" id="7868"/>
    <lineage>
        <taxon>Eukaryota</taxon>
        <taxon>Metazoa</taxon>
        <taxon>Chordata</taxon>
        <taxon>Craniata</taxon>
        <taxon>Vertebrata</taxon>
        <taxon>Chondrichthyes</taxon>
        <taxon>Holocephali</taxon>
        <taxon>Chimaeriformes</taxon>
        <taxon>Callorhinchidae</taxon>
        <taxon>Callorhinchus</taxon>
    </lineage>
</organism>
<dbReference type="InParanoid" id="A0A4W3HFK2"/>
<evidence type="ECO:0000313" key="4">
    <source>
        <dbReference type="Proteomes" id="UP000314986"/>
    </source>
</evidence>
<dbReference type="InterPro" id="IPR035940">
    <property type="entry name" value="CAP_sf"/>
</dbReference>
<reference evidence="4" key="1">
    <citation type="journal article" date="2006" name="Science">
        <title>Ancient noncoding elements conserved in the human genome.</title>
        <authorList>
            <person name="Venkatesh B."/>
            <person name="Kirkness E.F."/>
            <person name="Loh Y.H."/>
            <person name="Halpern A.L."/>
            <person name="Lee A.P."/>
            <person name="Johnson J."/>
            <person name="Dandona N."/>
            <person name="Viswanathan L.D."/>
            <person name="Tay A."/>
            <person name="Venter J.C."/>
            <person name="Strausberg R.L."/>
            <person name="Brenner S."/>
        </authorList>
    </citation>
    <scope>NUCLEOTIDE SEQUENCE [LARGE SCALE GENOMIC DNA]</scope>
</reference>
<dbReference type="AlphaFoldDB" id="A0A4W3HFK2"/>
<dbReference type="InterPro" id="IPR001283">
    <property type="entry name" value="CRISP-related"/>
</dbReference>
<dbReference type="InterPro" id="IPR014044">
    <property type="entry name" value="CAP_dom"/>
</dbReference>
<dbReference type="OMA" id="INDCALV"/>
<evidence type="ECO:0000259" key="2">
    <source>
        <dbReference type="SMART" id="SM00198"/>
    </source>
</evidence>
<evidence type="ECO:0000313" key="3">
    <source>
        <dbReference type="Ensembl" id="ENSCMIP00000014701.1"/>
    </source>
</evidence>
<feature type="domain" description="SCP" evidence="2">
    <location>
        <begin position="6"/>
        <end position="113"/>
    </location>
</feature>
<evidence type="ECO:0000256" key="1">
    <source>
        <dbReference type="SAM" id="MobiDB-lite"/>
    </source>
</evidence>
<sequence>LGERAKFELEALEAHNKYRQLHNAPLLTYSKELSNDCKVWADVLAPGGVIEQSPTNNGENIWAKMDITEENQLSEHFTQLVWQETKEMGIAYSVSNKGAFVVAQYSPHGNVTKPNSFEANVLPKLPGSRHCPKKKDPKLKKAERSPCN</sequence>
<reference evidence="4" key="3">
    <citation type="journal article" date="2014" name="Nature">
        <title>Elephant shark genome provides unique insights into gnathostome evolution.</title>
        <authorList>
            <consortium name="International Elephant Shark Genome Sequencing Consortium"/>
            <person name="Venkatesh B."/>
            <person name="Lee A.P."/>
            <person name="Ravi V."/>
            <person name="Maurya A.K."/>
            <person name="Lian M.M."/>
            <person name="Swann J.B."/>
            <person name="Ohta Y."/>
            <person name="Flajnik M.F."/>
            <person name="Sutoh Y."/>
            <person name="Kasahara M."/>
            <person name="Hoon S."/>
            <person name="Gangu V."/>
            <person name="Roy S.W."/>
            <person name="Irimia M."/>
            <person name="Korzh V."/>
            <person name="Kondrychyn I."/>
            <person name="Lim Z.W."/>
            <person name="Tay B.H."/>
            <person name="Tohari S."/>
            <person name="Kong K.W."/>
            <person name="Ho S."/>
            <person name="Lorente-Galdos B."/>
            <person name="Quilez J."/>
            <person name="Marques-Bonet T."/>
            <person name="Raney B.J."/>
            <person name="Ingham P.W."/>
            <person name="Tay A."/>
            <person name="Hillier L.W."/>
            <person name="Minx P."/>
            <person name="Boehm T."/>
            <person name="Wilson R.K."/>
            <person name="Brenner S."/>
            <person name="Warren W.C."/>
        </authorList>
    </citation>
    <scope>NUCLEOTIDE SEQUENCE [LARGE SCALE GENOMIC DNA]</scope>
</reference>
<protein>
    <recommendedName>
        <fullName evidence="2">SCP domain-containing protein</fullName>
    </recommendedName>
</protein>
<dbReference type="Gene3D" id="3.40.33.10">
    <property type="entry name" value="CAP"/>
    <property type="match status" value="2"/>
</dbReference>
<accession>A0A4W3HFK2</accession>
<dbReference type="PANTHER" id="PTHR10334">
    <property type="entry name" value="CYSTEINE-RICH SECRETORY PROTEIN-RELATED"/>
    <property type="match status" value="1"/>
</dbReference>
<dbReference type="SMART" id="SM00198">
    <property type="entry name" value="SCP"/>
    <property type="match status" value="1"/>
</dbReference>
<dbReference type="Pfam" id="PF00188">
    <property type="entry name" value="CAP"/>
    <property type="match status" value="2"/>
</dbReference>
<dbReference type="Proteomes" id="UP000314986">
    <property type="component" value="Unassembled WGS sequence"/>
</dbReference>
<dbReference type="SUPFAM" id="SSF55797">
    <property type="entry name" value="PR-1-like"/>
    <property type="match status" value="1"/>
</dbReference>
<keyword evidence="4" id="KW-1185">Reference proteome</keyword>
<dbReference type="GeneTree" id="ENSGT00390000020276"/>
<name>A0A4W3HFK2_CALMI</name>
<proteinExistence type="predicted"/>
<feature type="region of interest" description="Disordered" evidence="1">
    <location>
        <begin position="116"/>
        <end position="148"/>
    </location>
</feature>
<dbReference type="Ensembl" id="ENSCMIT00000015012.1">
    <property type="protein sequence ID" value="ENSCMIP00000014701.1"/>
    <property type="gene ID" value="ENSCMIG00000007240.1"/>
</dbReference>
<reference evidence="3" key="5">
    <citation type="submission" date="2025-09" db="UniProtKB">
        <authorList>
            <consortium name="Ensembl"/>
        </authorList>
    </citation>
    <scope>IDENTIFICATION</scope>
</reference>
<feature type="compositionally biased region" description="Basic and acidic residues" evidence="1">
    <location>
        <begin position="139"/>
        <end position="148"/>
    </location>
</feature>
<reference evidence="4" key="2">
    <citation type="journal article" date="2007" name="PLoS Biol.">
        <title>Survey sequencing and comparative analysis of the elephant shark (Callorhinchus milii) genome.</title>
        <authorList>
            <person name="Venkatesh B."/>
            <person name="Kirkness E.F."/>
            <person name="Loh Y.H."/>
            <person name="Halpern A.L."/>
            <person name="Lee A.P."/>
            <person name="Johnson J."/>
            <person name="Dandona N."/>
            <person name="Viswanathan L.D."/>
            <person name="Tay A."/>
            <person name="Venter J.C."/>
            <person name="Strausberg R.L."/>
            <person name="Brenner S."/>
        </authorList>
    </citation>
    <scope>NUCLEOTIDE SEQUENCE [LARGE SCALE GENOMIC DNA]</scope>
</reference>
<reference evidence="3" key="4">
    <citation type="submission" date="2025-08" db="UniProtKB">
        <authorList>
            <consortium name="Ensembl"/>
        </authorList>
    </citation>
    <scope>IDENTIFICATION</scope>
</reference>